<evidence type="ECO:0000256" key="5">
    <source>
        <dbReference type="ARBA" id="ARBA00022574"/>
    </source>
</evidence>
<organism evidence="12 15">
    <name type="scientific">Lingula anatina</name>
    <name type="common">Brachiopod</name>
    <name type="synonym">Lingula unguis</name>
    <dbReference type="NCBI Taxonomy" id="7574"/>
    <lineage>
        <taxon>Eukaryota</taxon>
        <taxon>Metazoa</taxon>
        <taxon>Spiralia</taxon>
        <taxon>Lophotrochozoa</taxon>
        <taxon>Brachiopoda</taxon>
        <taxon>Linguliformea</taxon>
        <taxon>Lingulata</taxon>
        <taxon>Lingulida</taxon>
        <taxon>Linguloidea</taxon>
        <taxon>Lingulidae</taxon>
        <taxon>Lingula</taxon>
    </lineage>
</organism>
<evidence type="ECO:0000256" key="8">
    <source>
        <dbReference type="ARBA" id="ARBA00023242"/>
    </source>
</evidence>
<dbReference type="PROSITE" id="PS50082">
    <property type="entry name" value="WD_REPEATS_2"/>
    <property type="match status" value="1"/>
</dbReference>
<dbReference type="PANTHER" id="PTHR19860:SF16">
    <property type="entry name" value="DDB1- AND CUL4-ASSOCIATED FACTOR 12"/>
    <property type="match status" value="1"/>
</dbReference>
<evidence type="ECO:0000256" key="9">
    <source>
        <dbReference type="ARBA" id="ARBA00038022"/>
    </source>
</evidence>
<feature type="repeat" description="WD" evidence="10">
    <location>
        <begin position="136"/>
        <end position="176"/>
    </location>
</feature>
<dbReference type="InterPro" id="IPR051191">
    <property type="entry name" value="DCAF12"/>
</dbReference>
<evidence type="ECO:0000313" key="13">
    <source>
        <dbReference type="RefSeq" id="XP_013378753.1"/>
    </source>
</evidence>
<dbReference type="RefSeq" id="XP_013378758.1">
    <property type="nucleotide sequence ID" value="XM_013523304.2"/>
</dbReference>
<dbReference type="RefSeq" id="XP_013378757.1">
    <property type="nucleotide sequence ID" value="XM_013523303.1"/>
</dbReference>
<keyword evidence="6" id="KW-0677">Repeat</keyword>
<comment type="pathway">
    <text evidence="3">Protein modification; protein ubiquitination.</text>
</comment>
<sequence>MDIFRYTQYRPMGLYKGNPDNLTNRFLAQQMPGLFQEKEYNLGTINKVFTSQWLSDRQVVVGTKCNKIIVLDLQTCQMSTIPSLKSSDESIEADCPCGIHSIAINPSNTLIATGADHTNDLAVYRLPTFDPVFLGECGHDDWIFDIKWLDDEFLVTGSRDSKMALWQVKDDDDGSVSKLKSLQVPEYVISKPVAVRQCRRAEKVRALAYNKRDQEIAALSLNGYIHLWDAVRFSQKNYRKLSYTRENVCMSFCNKRTLYAVGSQSHVTLIDPRTMKNSLTILSRQRGCGIRSVSFNESVVTIGTGAGAVLFYDLRTGKYLQCNCGHACMLNVGKGWLRHDDAYRDFFMDLEYPNAIYTHCYDASGTKLFTAGGPLPAGLWGNYASVWQ</sequence>
<dbReference type="RefSeq" id="XP_013378753.1">
    <property type="nucleotide sequence ID" value="XM_013523299.1"/>
</dbReference>
<keyword evidence="4" id="KW-0963">Cytoplasm</keyword>
<dbReference type="InterPro" id="IPR036322">
    <property type="entry name" value="WD40_repeat_dom_sf"/>
</dbReference>
<dbReference type="GO" id="GO:0005634">
    <property type="term" value="C:nucleus"/>
    <property type="evidence" value="ECO:0007669"/>
    <property type="project" value="UniProtKB-SubCell"/>
</dbReference>
<gene>
    <name evidence="13 14 15 16 17 18" type="primary">LOC106150462</name>
</gene>
<evidence type="ECO:0000259" key="11">
    <source>
        <dbReference type="Pfam" id="PF23760"/>
    </source>
</evidence>
<proteinExistence type="inferred from homology"/>
<dbReference type="RefSeq" id="XP_013378754.1">
    <property type="nucleotide sequence ID" value="XM_013523300.1"/>
</dbReference>
<evidence type="ECO:0000256" key="4">
    <source>
        <dbReference type="ARBA" id="ARBA00022490"/>
    </source>
</evidence>
<evidence type="ECO:0000256" key="3">
    <source>
        <dbReference type="ARBA" id="ARBA00004906"/>
    </source>
</evidence>
<reference evidence="13 14" key="1">
    <citation type="submission" date="2025-04" db="UniProtKB">
        <authorList>
            <consortium name="RefSeq"/>
        </authorList>
    </citation>
    <scope>IDENTIFICATION</scope>
    <source>
        <tissue evidence="13 14">Gonads</tissue>
    </source>
</reference>
<dbReference type="GO" id="GO:0005737">
    <property type="term" value="C:cytoplasm"/>
    <property type="evidence" value="ECO:0007669"/>
    <property type="project" value="UniProtKB-SubCell"/>
</dbReference>
<keyword evidence="5 10" id="KW-0853">WD repeat</keyword>
<dbReference type="SUPFAM" id="SSF50978">
    <property type="entry name" value="WD40 repeat-like"/>
    <property type="match status" value="1"/>
</dbReference>
<keyword evidence="12" id="KW-1185">Reference proteome</keyword>
<dbReference type="STRING" id="7574.A0A1S3GZU7"/>
<dbReference type="RefSeq" id="XP_013378756.1">
    <property type="nucleotide sequence ID" value="XM_013523302.1"/>
</dbReference>
<comment type="subcellular location">
    <subcellularLocation>
        <location evidence="2">Cytoplasm</location>
    </subcellularLocation>
    <subcellularLocation>
        <location evidence="1">Nucleus</location>
    </subcellularLocation>
</comment>
<dbReference type="PANTHER" id="PTHR19860">
    <property type="entry name" value="DDB1- AND CUL4-ASSOCIATED FACTOR 12-RELATED"/>
    <property type="match status" value="1"/>
</dbReference>
<dbReference type="RefSeq" id="XP_023933651.1">
    <property type="nucleotide sequence ID" value="XM_024077883.1"/>
</dbReference>
<dbReference type="GeneID" id="106150462"/>
<feature type="domain" description="DDB1- and CUL4-associated factor 12 beta-propeller" evidence="11">
    <location>
        <begin position="31"/>
        <end position="387"/>
    </location>
</feature>
<keyword evidence="8" id="KW-0539">Nucleus</keyword>
<dbReference type="InterPro" id="IPR001680">
    <property type="entry name" value="WD40_rpt"/>
</dbReference>
<dbReference type="InterPro" id="IPR056151">
    <property type="entry name" value="Beta-prop_DCAF12"/>
</dbReference>
<dbReference type="Gene3D" id="2.130.10.10">
    <property type="entry name" value="YVTN repeat-like/Quinoprotein amine dehydrogenase"/>
    <property type="match status" value="2"/>
</dbReference>
<evidence type="ECO:0000256" key="1">
    <source>
        <dbReference type="ARBA" id="ARBA00004123"/>
    </source>
</evidence>
<dbReference type="SMART" id="SM00320">
    <property type="entry name" value="WD40"/>
    <property type="match status" value="3"/>
</dbReference>
<evidence type="ECO:0000313" key="17">
    <source>
        <dbReference type="RefSeq" id="XP_013378758.1"/>
    </source>
</evidence>
<evidence type="ECO:0000256" key="2">
    <source>
        <dbReference type="ARBA" id="ARBA00004496"/>
    </source>
</evidence>
<evidence type="ECO:0000256" key="7">
    <source>
        <dbReference type="ARBA" id="ARBA00022786"/>
    </source>
</evidence>
<dbReference type="OMA" id="GGEQYGW"/>
<dbReference type="Pfam" id="PF23760">
    <property type="entry name" value="Beta-prop_DCAF12"/>
    <property type="match status" value="1"/>
</dbReference>
<evidence type="ECO:0000313" key="12">
    <source>
        <dbReference type="Proteomes" id="UP000085678"/>
    </source>
</evidence>
<dbReference type="OrthoDB" id="9610195at2759"/>
<dbReference type="AlphaFoldDB" id="A0A1S3GZU7"/>
<evidence type="ECO:0000256" key="6">
    <source>
        <dbReference type="ARBA" id="ARBA00022737"/>
    </source>
</evidence>
<protein>
    <submittedName>
        <fullName evidence="13 14">DDB1- and CUL4-associated factor 12</fullName>
    </submittedName>
</protein>
<accession>A0A1S3GZU7</accession>
<dbReference type="Proteomes" id="UP000085678">
    <property type="component" value="Unplaced"/>
</dbReference>
<evidence type="ECO:0000313" key="14">
    <source>
        <dbReference type="RefSeq" id="XP_013378754.1"/>
    </source>
</evidence>
<keyword evidence="7" id="KW-0833">Ubl conjugation pathway</keyword>
<dbReference type="InterPro" id="IPR015943">
    <property type="entry name" value="WD40/YVTN_repeat-like_dom_sf"/>
</dbReference>
<comment type="similarity">
    <text evidence="9">Belongs to the WD repeat DCAF12 family.</text>
</comment>
<dbReference type="KEGG" id="lak:106150462"/>
<dbReference type="GO" id="GO:0080008">
    <property type="term" value="C:Cul4-RING E3 ubiquitin ligase complex"/>
    <property type="evidence" value="ECO:0007669"/>
    <property type="project" value="TreeGrafter"/>
</dbReference>
<evidence type="ECO:0000313" key="16">
    <source>
        <dbReference type="RefSeq" id="XP_013378757.1"/>
    </source>
</evidence>
<evidence type="ECO:0000256" key="10">
    <source>
        <dbReference type="PROSITE-ProRule" id="PRU00221"/>
    </source>
</evidence>
<evidence type="ECO:0000313" key="15">
    <source>
        <dbReference type="RefSeq" id="XP_013378756.1"/>
    </source>
</evidence>
<evidence type="ECO:0000313" key="18">
    <source>
        <dbReference type="RefSeq" id="XP_023933651.1"/>
    </source>
</evidence>
<name>A0A1S3GZU7_LINAN</name>